<accession>A0A397ZQF7</accession>
<dbReference type="Pfam" id="PF14111">
    <property type="entry name" value="DUF4283"/>
    <property type="match status" value="1"/>
</dbReference>
<feature type="domain" description="Zinc knuckle CX2CX4HX4C" evidence="3">
    <location>
        <begin position="177"/>
        <end position="220"/>
    </location>
</feature>
<dbReference type="AlphaFoldDB" id="A0A397ZQF7"/>
<evidence type="ECO:0000313" key="5">
    <source>
        <dbReference type="Proteomes" id="UP000264353"/>
    </source>
</evidence>
<dbReference type="InterPro" id="IPR040256">
    <property type="entry name" value="At4g02000-like"/>
</dbReference>
<evidence type="ECO:0000259" key="2">
    <source>
        <dbReference type="Pfam" id="PF14111"/>
    </source>
</evidence>
<dbReference type="PANTHER" id="PTHR31286">
    <property type="entry name" value="GLYCINE-RICH CELL WALL STRUCTURAL PROTEIN 1.8-LIKE"/>
    <property type="match status" value="1"/>
</dbReference>
<dbReference type="InterPro" id="IPR025836">
    <property type="entry name" value="Zn_knuckle_CX2CX4HX4C"/>
</dbReference>
<sequence length="397" mass="46184">MASGRLSREAKGKGLAEDPLQAPRTARIRAQAPDNEERLRKLSLTIIGRVTNQSVQKVWSLIPFFTELWKTESRPVGSDLGNGMFQFQFEHEADLLTVLDKRPYHFARWMVIVQRWEPTVSESFPSLIPFWIKIQGVPLHLWSEDTVKSLGKDIGIFEKAEVTSLSMKMRVQINGRLPLIKTSVIEYPNGDEVTAYFVYEKLERHCSKCFRLDHDINDCLVAKHEERARKAEEVSNQQTRLRQEDRKKIPLDSESFRLSATNSRAAAHYKSQRHRSNDLRFDARETLEAQRRARSLHEAHRSRYSRDYAREYSKDWQKSHQGEATYNADASYNRREARSRSPSRRYENREHPNSPPGSRGRGRERRADSKTSESHRSSSVRGNPLRGEQRQQPTDPQ</sequence>
<feature type="compositionally biased region" description="Basic and acidic residues" evidence="1">
    <location>
        <begin position="1"/>
        <end position="16"/>
    </location>
</feature>
<evidence type="ECO:0008006" key="6">
    <source>
        <dbReference type="Google" id="ProtNLM"/>
    </source>
</evidence>
<feature type="non-terminal residue" evidence="4">
    <location>
        <position position="397"/>
    </location>
</feature>
<dbReference type="EMBL" id="CM010630">
    <property type="protein sequence ID" value="RID67849.1"/>
    <property type="molecule type" value="Genomic_DNA"/>
</dbReference>
<protein>
    <recommendedName>
        <fullName evidence="6">DUF4283 domain-containing protein</fullName>
    </recommendedName>
</protein>
<feature type="region of interest" description="Disordered" evidence="1">
    <location>
        <begin position="1"/>
        <end position="24"/>
    </location>
</feature>
<gene>
    <name evidence="4" type="ORF">BRARA_C00051</name>
</gene>
<organism evidence="4 5">
    <name type="scientific">Brassica campestris</name>
    <name type="common">Field mustard</name>
    <dbReference type="NCBI Taxonomy" id="3711"/>
    <lineage>
        <taxon>Eukaryota</taxon>
        <taxon>Viridiplantae</taxon>
        <taxon>Streptophyta</taxon>
        <taxon>Embryophyta</taxon>
        <taxon>Tracheophyta</taxon>
        <taxon>Spermatophyta</taxon>
        <taxon>Magnoliopsida</taxon>
        <taxon>eudicotyledons</taxon>
        <taxon>Gunneridae</taxon>
        <taxon>Pentapetalae</taxon>
        <taxon>rosids</taxon>
        <taxon>malvids</taxon>
        <taxon>Brassicales</taxon>
        <taxon>Brassicaceae</taxon>
        <taxon>Brassiceae</taxon>
        <taxon>Brassica</taxon>
    </lineage>
</organism>
<evidence type="ECO:0000259" key="3">
    <source>
        <dbReference type="Pfam" id="PF14392"/>
    </source>
</evidence>
<feature type="domain" description="DUF4283" evidence="2">
    <location>
        <begin position="41"/>
        <end position="120"/>
    </location>
</feature>
<dbReference type="PANTHER" id="PTHR31286:SF163">
    <property type="entry name" value="ZINC KNUCKLE CX2CX4HX4C DOMAIN-CONTAINING PROTEIN"/>
    <property type="match status" value="1"/>
</dbReference>
<evidence type="ECO:0000313" key="4">
    <source>
        <dbReference type="EMBL" id="RID67849.1"/>
    </source>
</evidence>
<dbReference type="Proteomes" id="UP000264353">
    <property type="component" value="Chromosome A3"/>
</dbReference>
<name>A0A397ZQF7_BRACM</name>
<feature type="compositionally biased region" description="Basic and acidic residues" evidence="1">
    <location>
        <begin position="332"/>
        <end position="352"/>
    </location>
</feature>
<reference evidence="4 5" key="1">
    <citation type="submission" date="2018-06" db="EMBL/GenBank/DDBJ databases">
        <title>WGS assembly of Brassica rapa FPsc.</title>
        <authorList>
            <person name="Bowman J."/>
            <person name="Kohchi T."/>
            <person name="Yamato K."/>
            <person name="Jenkins J."/>
            <person name="Shu S."/>
            <person name="Ishizaki K."/>
            <person name="Yamaoka S."/>
            <person name="Nishihama R."/>
            <person name="Nakamura Y."/>
            <person name="Berger F."/>
            <person name="Adam C."/>
            <person name="Aki S."/>
            <person name="Althoff F."/>
            <person name="Araki T."/>
            <person name="Arteaga-Vazquez M."/>
            <person name="Balasubrmanian S."/>
            <person name="Bauer D."/>
            <person name="Boehm C."/>
            <person name="Briginshaw L."/>
            <person name="Caballero-Perez J."/>
            <person name="Catarino B."/>
            <person name="Chen F."/>
            <person name="Chiyoda S."/>
            <person name="Chovatia M."/>
            <person name="Davies K."/>
            <person name="Delmans M."/>
            <person name="Demura T."/>
            <person name="Dierschke T."/>
            <person name="Dolan L."/>
            <person name="Dorantes-Acosta A."/>
            <person name="Eklund D."/>
            <person name="Florent S."/>
            <person name="Flores-Sandoval E."/>
            <person name="Fujiyama A."/>
            <person name="Fukuzawa H."/>
            <person name="Galik B."/>
            <person name="Grimanelli D."/>
            <person name="Grimwood J."/>
            <person name="Grossniklaus U."/>
            <person name="Hamada T."/>
            <person name="Haseloff J."/>
            <person name="Hetherington A."/>
            <person name="Higo A."/>
            <person name="Hirakawa Y."/>
            <person name="Hundley H."/>
            <person name="Ikeda Y."/>
            <person name="Inoue K."/>
            <person name="Inoue S."/>
            <person name="Ishida S."/>
            <person name="Jia Q."/>
            <person name="Kakita M."/>
            <person name="Kanazawa T."/>
            <person name="Kawai Y."/>
            <person name="Kawashima T."/>
            <person name="Kennedy M."/>
            <person name="Kinose K."/>
            <person name="Kinoshita T."/>
            <person name="Kohara Y."/>
            <person name="Koide E."/>
            <person name="Komatsu K."/>
            <person name="Kopischke S."/>
            <person name="Kubo M."/>
            <person name="Kyozuka J."/>
            <person name="Lagercrantz U."/>
            <person name="Lin S."/>
            <person name="Lindquist E."/>
            <person name="Lipzen A."/>
            <person name="Lu C."/>
            <person name="Luna E."/>
            <person name="Martienssen R."/>
            <person name="Minamino N."/>
            <person name="Mizutani M."/>
            <person name="Mizutani M."/>
            <person name="Mochizuki N."/>
            <person name="Monte I."/>
            <person name="Mosher R."/>
            <person name="Nagasaki H."/>
            <person name="Nakagami H."/>
            <person name="Naramoto S."/>
            <person name="Nishitani K."/>
            <person name="Ohtani M."/>
            <person name="Okamoto T."/>
            <person name="Okumura M."/>
            <person name="Phillips J."/>
            <person name="Pollak B."/>
            <person name="Reinders A."/>
            <person name="Roevekamp M."/>
            <person name="Sano R."/>
            <person name="Sawa S."/>
            <person name="Schmid M."/>
            <person name="Shirakawa M."/>
            <person name="Solano R."/>
            <person name="Spunde A."/>
            <person name="Suetsugu N."/>
            <person name="Sugano S."/>
            <person name="Sugiyama A."/>
            <person name="Sun R."/>
            <person name="Suzuki Y."/>
            <person name="Takenaka M."/>
            <person name="Takezawa D."/>
            <person name="Tomogane H."/>
            <person name="Tsuzuki M."/>
            <person name="Ueda T."/>
            <person name="Umeda M."/>
            <person name="Ward J."/>
            <person name="Watanabe Y."/>
            <person name="Yazaki K."/>
            <person name="Yokoyama R."/>
            <person name="Yoshitake Y."/>
            <person name="Yotsui I."/>
            <person name="Zachgo S."/>
            <person name="Schmutz J."/>
        </authorList>
    </citation>
    <scope>NUCLEOTIDE SEQUENCE [LARGE SCALE GENOMIC DNA]</scope>
    <source>
        <strain evidence="5">cv. B-3</strain>
    </source>
</reference>
<proteinExistence type="predicted"/>
<feature type="compositionally biased region" description="Basic and acidic residues" evidence="1">
    <location>
        <begin position="365"/>
        <end position="376"/>
    </location>
</feature>
<dbReference type="InterPro" id="IPR025558">
    <property type="entry name" value="DUF4283"/>
</dbReference>
<dbReference type="Pfam" id="PF14392">
    <property type="entry name" value="zf-CCHC_4"/>
    <property type="match status" value="1"/>
</dbReference>
<evidence type="ECO:0000256" key="1">
    <source>
        <dbReference type="SAM" id="MobiDB-lite"/>
    </source>
</evidence>
<feature type="region of interest" description="Disordered" evidence="1">
    <location>
        <begin position="315"/>
        <end position="397"/>
    </location>
</feature>